<dbReference type="Gene3D" id="3.50.50.60">
    <property type="entry name" value="FAD/NAD(P)-binding domain"/>
    <property type="match status" value="1"/>
</dbReference>
<feature type="domain" description="FAD-binding" evidence="4">
    <location>
        <begin position="2"/>
        <end position="347"/>
    </location>
</feature>
<comment type="caution">
    <text evidence="5">The sequence shown here is derived from an EMBL/GenBank/DDBJ whole genome shotgun (WGS) entry which is preliminary data.</text>
</comment>
<dbReference type="PANTHER" id="PTHR43004:SF19">
    <property type="entry name" value="BINDING MONOOXYGENASE, PUTATIVE (JCVI)-RELATED"/>
    <property type="match status" value="1"/>
</dbReference>
<dbReference type="Pfam" id="PF01494">
    <property type="entry name" value="FAD_binding_3"/>
    <property type="match status" value="1"/>
</dbReference>
<keyword evidence="3" id="KW-0274">FAD</keyword>
<reference evidence="5 6" key="1">
    <citation type="journal article" date="2013" name="Stand. Genomic Sci.">
        <title>Genomic Encyclopedia of Type Strains, Phase I: The one thousand microbial genomes (KMG-I) project.</title>
        <authorList>
            <person name="Kyrpides N.C."/>
            <person name="Woyke T."/>
            <person name="Eisen J.A."/>
            <person name="Garrity G."/>
            <person name="Lilburn T.G."/>
            <person name="Beck B.J."/>
            <person name="Whitman W.B."/>
            <person name="Hugenholtz P."/>
            <person name="Klenk H.P."/>
        </authorList>
    </citation>
    <scope>NUCLEOTIDE SEQUENCE [LARGE SCALE GENOMIC DNA]</scope>
    <source>
        <strain evidence="5 6">DSM 45044</strain>
    </source>
</reference>
<dbReference type="AlphaFoldDB" id="A0A562VCD2"/>
<dbReference type="InterPro" id="IPR002938">
    <property type="entry name" value="FAD-bd"/>
</dbReference>
<accession>A0A562VCD2</accession>
<evidence type="ECO:0000313" key="5">
    <source>
        <dbReference type="EMBL" id="TWJ15471.1"/>
    </source>
</evidence>
<sequence>MDVDVIVVGAGPVGLMLAGELALAGVRPLVLEKYPRRREVAKAGGLGGRILELLDHRGLLDRCEAACTGPIPAPRFPFGGVHVDLSRWDDTPMHALPLPQARLERLLEERAGELGVEVRRGHEVIAVRQDDTSVTVDVRGPDGDRRLVARYLAGCDGARSRVREQAGVAFPGVTYQEVNRLAQVALPETVVIRDDGGIEVPGADVIRAGFTQTETGLFGLGPADDSRIVSLFTTEDETTEYDDDTAMTVTEVRDSVRRVLGVDLPLGEATRLSRFTFHARHADRYRAGRVVLAGDAAHLFPATGVAINAGMLDAVGLAWRLAAEIHGHAPAGLLDTYDDERRLANARTLLHTRAQVALRRGRDAAADALRELFQELLQDEPASRRVGALLAGADVRYPVPDADRHECAGTFVSDRVLPTGEGRSRVAASMRAARPVLVDLADRGDLREAASAWRDRVDVVTARTGERVADAVLIRPDSYVAWAAPVGEPAERAVPALRGALTTWFGDPGDAV</sequence>
<evidence type="ECO:0000259" key="4">
    <source>
        <dbReference type="Pfam" id="PF01494"/>
    </source>
</evidence>
<dbReference type="SUPFAM" id="SSF51905">
    <property type="entry name" value="FAD/NAD(P)-binding domain"/>
    <property type="match status" value="1"/>
</dbReference>
<organism evidence="5 6">
    <name type="scientific">Stackebrandtia albiflava</name>
    <dbReference type="NCBI Taxonomy" id="406432"/>
    <lineage>
        <taxon>Bacteria</taxon>
        <taxon>Bacillati</taxon>
        <taxon>Actinomycetota</taxon>
        <taxon>Actinomycetes</taxon>
        <taxon>Glycomycetales</taxon>
        <taxon>Glycomycetaceae</taxon>
        <taxon>Stackebrandtia</taxon>
    </lineage>
</organism>
<dbReference type="InterPro" id="IPR036188">
    <property type="entry name" value="FAD/NAD-bd_sf"/>
</dbReference>
<evidence type="ECO:0000313" key="6">
    <source>
        <dbReference type="Proteomes" id="UP000321617"/>
    </source>
</evidence>
<comment type="cofactor">
    <cofactor evidence="1">
        <name>FAD</name>
        <dbReference type="ChEBI" id="CHEBI:57692"/>
    </cofactor>
</comment>
<dbReference type="Gene3D" id="3.30.70.2450">
    <property type="match status" value="1"/>
</dbReference>
<keyword evidence="6" id="KW-1185">Reference proteome</keyword>
<keyword evidence="2" id="KW-0285">Flavoprotein</keyword>
<protein>
    <submittedName>
        <fullName evidence="5">2-polyprenyl-6-methoxyphenol hydroxylase-like FAD-dependent oxidoreductase</fullName>
    </submittedName>
</protein>
<dbReference type="GO" id="GO:0016709">
    <property type="term" value="F:oxidoreductase activity, acting on paired donors, with incorporation or reduction of molecular oxygen, NAD(P)H as one donor, and incorporation of one atom of oxygen"/>
    <property type="evidence" value="ECO:0007669"/>
    <property type="project" value="UniProtKB-ARBA"/>
</dbReference>
<gene>
    <name evidence="5" type="ORF">LX16_1181</name>
</gene>
<name>A0A562VCD2_9ACTN</name>
<dbReference type="Proteomes" id="UP000321617">
    <property type="component" value="Unassembled WGS sequence"/>
</dbReference>
<dbReference type="OrthoDB" id="8670884at2"/>
<dbReference type="PRINTS" id="PR00420">
    <property type="entry name" value="RNGMNOXGNASE"/>
</dbReference>
<evidence type="ECO:0000256" key="2">
    <source>
        <dbReference type="ARBA" id="ARBA00022630"/>
    </source>
</evidence>
<dbReference type="Gene3D" id="3.40.30.120">
    <property type="match status" value="1"/>
</dbReference>
<proteinExistence type="predicted"/>
<dbReference type="PANTHER" id="PTHR43004">
    <property type="entry name" value="TRK SYSTEM POTASSIUM UPTAKE PROTEIN"/>
    <property type="match status" value="1"/>
</dbReference>
<dbReference type="RefSeq" id="WP_147134222.1">
    <property type="nucleotide sequence ID" value="NZ_BAABIJ010000001.1"/>
</dbReference>
<dbReference type="InterPro" id="IPR050641">
    <property type="entry name" value="RIFMO-like"/>
</dbReference>
<dbReference type="EMBL" id="VLLL01000005">
    <property type="protein sequence ID" value="TWJ15471.1"/>
    <property type="molecule type" value="Genomic_DNA"/>
</dbReference>
<evidence type="ECO:0000256" key="3">
    <source>
        <dbReference type="ARBA" id="ARBA00022827"/>
    </source>
</evidence>
<dbReference type="Pfam" id="PF21274">
    <property type="entry name" value="Rng_hyd_C"/>
    <property type="match status" value="1"/>
</dbReference>
<evidence type="ECO:0000256" key="1">
    <source>
        <dbReference type="ARBA" id="ARBA00001974"/>
    </source>
</evidence>
<dbReference type="GO" id="GO:0071949">
    <property type="term" value="F:FAD binding"/>
    <property type="evidence" value="ECO:0007669"/>
    <property type="project" value="InterPro"/>
</dbReference>